<dbReference type="STRING" id="3218.A0A2K1L6L6"/>
<evidence type="ECO:0000256" key="4">
    <source>
        <dbReference type="SAM" id="MobiDB-lite"/>
    </source>
</evidence>
<dbReference type="PROSITE" id="PS50294">
    <property type="entry name" value="WD_REPEATS_REGION"/>
    <property type="match status" value="2"/>
</dbReference>
<organism evidence="5">
    <name type="scientific">Physcomitrium patens</name>
    <name type="common">Spreading-leaved earth moss</name>
    <name type="synonym">Physcomitrella patens</name>
    <dbReference type="NCBI Taxonomy" id="3218"/>
    <lineage>
        <taxon>Eukaryota</taxon>
        <taxon>Viridiplantae</taxon>
        <taxon>Streptophyta</taxon>
        <taxon>Embryophyta</taxon>
        <taxon>Bryophyta</taxon>
        <taxon>Bryophytina</taxon>
        <taxon>Bryopsida</taxon>
        <taxon>Funariidae</taxon>
        <taxon>Funariales</taxon>
        <taxon>Funariaceae</taxon>
        <taxon>Physcomitrium</taxon>
    </lineage>
</organism>
<feature type="repeat" description="WD" evidence="3">
    <location>
        <begin position="247"/>
        <end position="274"/>
    </location>
</feature>
<dbReference type="InterPro" id="IPR001680">
    <property type="entry name" value="WD40_rpt"/>
</dbReference>
<dbReference type="InterPro" id="IPR015943">
    <property type="entry name" value="WD40/YVTN_repeat-like_dom_sf"/>
</dbReference>
<feature type="repeat" description="WD" evidence="3">
    <location>
        <begin position="288"/>
        <end position="317"/>
    </location>
</feature>
<reference evidence="5 7" key="1">
    <citation type="journal article" date="2008" name="Science">
        <title>The Physcomitrella genome reveals evolutionary insights into the conquest of land by plants.</title>
        <authorList>
            <person name="Rensing S."/>
            <person name="Lang D."/>
            <person name="Zimmer A."/>
            <person name="Terry A."/>
            <person name="Salamov A."/>
            <person name="Shapiro H."/>
            <person name="Nishiyama T."/>
            <person name="Perroud P.-F."/>
            <person name="Lindquist E."/>
            <person name="Kamisugi Y."/>
            <person name="Tanahashi T."/>
            <person name="Sakakibara K."/>
            <person name="Fujita T."/>
            <person name="Oishi K."/>
            <person name="Shin-I T."/>
            <person name="Kuroki Y."/>
            <person name="Toyoda A."/>
            <person name="Suzuki Y."/>
            <person name="Hashimoto A."/>
            <person name="Yamaguchi K."/>
            <person name="Sugano A."/>
            <person name="Kohara Y."/>
            <person name="Fujiyama A."/>
            <person name="Anterola A."/>
            <person name="Aoki S."/>
            <person name="Ashton N."/>
            <person name="Barbazuk W.B."/>
            <person name="Barker E."/>
            <person name="Bennetzen J."/>
            <person name="Bezanilla M."/>
            <person name="Blankenship R."/>
            <person name="Cho S.H."/>
            <person name="Dutcher S."/>
            <person name="Estelle M."/>
            <person name="Fawcett J.A."/>
            <person name="Gundlach H."/>
            <person name="Hanada K."/>
            <person name="Heyl A."/>
            <person name="Hicks K.A."/>
            <person name="Hugh J."/>
            <person name="Lohr M."/>
            <person name="Mayer K."/>
            <person name="Melkozernov A."/>
            <person name="Murata T."/>
            <person name="Nelson D."/>
            <person name="Pils B."/>
            <person name="Prigge M."/>
            <person name="Reiss B."/>
            <person name="Renner T."/>
            <person name="Rombauts S."/>
            <person name="Rushton P."/>
            <person name="Sanderfoot A."/>
            <person name="Schween G."/>
            <person name="Shiu S.-H."/>
            <person name="Stueber K."/>
            <person name="Theodoulou F.L."/>
            <person name="Tu H."/>
            <person name="Van de Peer Y."/>
            <person name="Verrier P.J."/>
            <person name="Waters E."/>
            <person name="Wood A."/>
            <person name="Yang L."/>
            <person name="Cove D."/>
            <person name="Cuming A."/>
            <person name="Hasebe M."/>
            <person name="Lucas S."/>
            <person name="Mishler D.B."/>
            <person name="Reski R."/>
            <person name="Grigoriev I."/>
            <person name="Quatrano R.S."/>
            <person name="Boore J.L."/>
        </authorList>
    </citation>
    <scope>NUCLEOTIDE SEQUENCE [LARGE SCALE GENOMIC DNA]</scope>
    <source>
        <strain evidence="6 7">cv. Gransden 2004</strain>
    </source>
</reference>
<dbReference type="Gramene" id="Pp3c1_1790V3.2">
    <property type="protein sequence ID" value="Pp3c1_1790V3.2"/>
    <property type="gene ID" value="Pp3c1_1790"/>
</dbReference>
<name>A0A2K1L6L6_PHYPA</name>
<dbReference type="PANTHER" id="PTHR22844">
    <property type="entry name" value="F-BOX AND WD40 DOMAIN PROTEIN"/>
    <property type="match status" value="1"/>
</dbReference>
<dbReference type="RefSeq" id="XP_024394921.1">
    <property type="nucleotide sequence ID" value="XM_024539153.2"/>
</dbReference>
<dbReference type="AlphaFoldDB" id="A0A2K1L6L6"/>
<dbReference type="PROSITE" id="PS50082">
    <property type="entry name" value="WD_REPEATS_2"/>
    <property type="match status" value="5"/>
</dbReference>
<dbReference type="EnsemblPlants" id="Pp3c1_1790V3.2">
    <property type="protein sequence ID" value="Pp3c1_1790V3.2"/>
    <property type="gene ID" value="Pp3c1_1790"/>
</dbReference>
<gene>
    <name evidence="6" type="primary">LOC112291563</name>
    <name evidence="5" type="ORF">PHYPA_000077</name>
</gene>
<dbReference type="InterPro" id="IPR036322">
    <property type="entry name" value="WD40_repeat_dom_sf"/>
</dbReference>
<dbReference type="GeneID" id="112291563"/>
<feature type="repeat" description="WD" evidence="3">
    <location>
        <begin position="192"/>
        <end position="224"/>
    </location>
</feature>
<dbReference type="EnsemblPlants" id="Pp3c1_1790V3.1">
    <property type="protein sequence ID" value="Pp3c1_1790V3.1"/>
    <property type="gene ID" value="Pp3c1_1790"/>
</dbReference>
<dbReference type="EMBL" id="ABEU02000001">
    <property type="protein sequence ID" value="PNR61654.1"/>
    <property type="molecule type" value="Genomic_DNA"/>
</dbReference>
<evidence type="ECO:0000256" key="2">
    <source>
        <dbReference type="ARBA" id="ARBA00022737"/>
    </source>
</evidence>
<dbReference type="SUPFAM" id="SSF50978">
    <property type="entry name" value="WD40 repeat-like"/>
    <property type="match status" value="1"/>
</dbReference>
<dbReference type="PaxDb" id="3218-PP1S200_26V6.1"/>
<proteinExistence type="predicted"/>
<dbReference type="InterPro" id="IPR045182">
    <property type="entry name" value="JINGUBANG-like"/>
</dbReference>
<keyword evidence="1 3" id="KW-0853">WD repeat</keyword>
<dbReference type="KEGG" id="ppp:112291563"/>
<dbReference type="PRINTS" id="PR00320">
    <property type="entry name" value="GPROTEINBRPT"/>
</dbReference>
<evidence type="ECO:0000313" key="6">
    <source>
        <dbReference type="EnsemblPlants" id="Pp3c1_1790V3.1"/>
    </source>
</evidence>
<evidence type="ECO:0000313" key="5">
    <source>
        <dbReference type="EMBL" id="PNR61654.1"/>
    </source>
</evidence>
<dbReference type="Proteomes" id="UP000006727">
    <property type="component" value="Chromosome 1"/>
</dbReference>
<evidence type="ECO:0000256" key="3">
    <source>
        <dbReference type="PROSITE-ProRule" id="PRU00221"/>
    </source>
</evidence>
<dbReference type="PANTHER" id="PTHR22844:SF387">
    <property type="entry name" value="F3I6.5 PROTEIN"/>
    <property type="match status" value="1"/>
</dbReference>
<dbReference type="OrthoDB" id="674604at2759"/>
<feature type="repeat" description="WD" evidence="3">
    <location>
        <begin position="152"/>
        <end position="191"/>
    </location>
</feature>
<accession>A0A2K1L6L6</accession>
<dbReference type="OMA" id="DYSCLAM"/>
<dbReference type="FunFam" id="2.130.10.10:FF:000775">
    <property type="entry name" value="BnaA09g28200D protein"/>
    <property type="match status" value="1"/>
</dbReference>
<dbReference type="SMART" id="SM00320">
    <property type="entry name" value="WD40"/>
    <property type="match status" value="7"/>
</dbReference>
<reference evidence="6" key="3">
    <citation type="submission" date="2020-12" db="UniProtKB">
        <authorList>
            <consortium name="EnsemblPlants"/>
        </authorList>
    </citation>
    <scope>IDENTIFICATION</scope>
</reference>
<dbReference type="Gramene" id="Pp3c1_1790V3.1">
    <property type="protein sequence ID" value="Pp3c1_1790V3.1"/>
    <property type="gene ID" value="Pp3c1_1790"/>
</dbReference>
<dbReference type="FunCoup" id="A0A2K1L6L6">
    <property type="interactions" value="18"/>
</dbReference>
<keyword evidence="2" id="KW-0677">Repeat</keyword>
<reference evidence="5 7" key="2">
    <citation type="journal article" date="2018" name="Plant J.">
        <title>The Physcomitrella patens chromosome-scale assembly reveals moss genome structure and evolution.</title>
        <authorList>
            <person name="Lang D."/>
            <person name="Ullrich K.K."/>
            <person name="Murat F."/>
            <person name="Fuchs J."/>
            <person name="Jenkins J."/>
            <person name="Haas F.B."/>
            <person name="Piednoel M."/>
            <person name="Gundlach H."/>
            <person name="Van Bel M."/>
            <person name="Meyberg R."/>
            <person name="Vives C."/>
            <person name="Morata J."/>
            <person name="Symeonidi A."/>
            <person name="Hiss M."/>
            <person name="Muchero W."/>
            <person name="Kamisugi Y."/>
            <person name="Saleh O."/>
            <person name="Blanc G."/>
            <person name="Decker E.L."/>
            <person name="van Gessel N."/>
            <person name="Grimwood J."/>
            <person name="Hayes R.D."/>
            <person name="Graham S.W."/>
            <person name="Gunter L.E."/>
            <person name="McDaniel S.F."/>
            <person name="Hoernstein S.N.W."/>
            <person name="Larsson A."/>
            <person name="Li F.W."/>
            <person name="Perroud P.F."/>
            <person name="Phillips J."/>
            <person name="Ranjan P."/>
            <person name="Rokshar D.S."/>
            <person name="Rothfels C.J."/>
            <person name="Schneider L."/>
            <person name="Shu S."/>
            <person name="Stevenson D.W."/>
            <person name="Thummler F."/>
            <person name="Tillich M."/>
            <person name="Villarreal Aguilar J.C."/>
            <person name="Widiez T."/>
            <person name="Wong G.K."/>
            <person name="Wymore A."/>
            <person name="Zhang Y."/>
            <person name="Zimmer A.D."/>
            <person name="Quatrano R.S."/>
            <person name="Mayer K.F.X."/>
            <person name="Goodstein D."/>
            <person name="Casacuberta J.M."/>
            <person name="Vandepoele K."/>
            <person name="Reski R."/>
            <person name="Cuming A.C."/>
            <person name="Tuskan G.A."/>
            <person name="Maumus F."/>
            <person name="Salse J."/>
            <person name="Schmutz J."/>
            <person name="Rensing S.A."/>
        </authorList>
    </citation>
    <scope>NUCLEOTIDE SEQUENCE [LARGE SCALE GENOMIC DNA]</scope>
    <source>
        <strain evidence="6 7">cv. Gransden 2004</strain>
    </source>
</reference>
<feature type="repeat" description="WD" evidence="3">
    <location>
        <begin position="331"/>
        <end position="365"/>
    </location>
</feature>
<keyword evidence="7" id="KW-1185">Reference proteome</keyword>
<evidence type="ECO:0000256" key="1">
    <source>
        <dbReference type="ARBA" id="ARBA00022574"/>
    </source>
</evidence>
<evidence type="ECO:0000313" key="7">
    <source>
        <dbReference type="Proteomes" id="UP000006727"/>
    </source>
</evidence>
<sequence>MGVRLMGQDSLDSEASTSSSLVSSRSCTNGRGPHKCIAILHGQALHVITLALSGDVLYAGSNHGDIRAWDHPDMQEATKFGSGRAAVKCIVVVGNRVISAHQDHKIRVWRRSKCQPQEYRLVSTLPSIKDYIANFLPAKNYVQVRRHHKSLWINHNDSISCLAVGNGVLYSGSWDKSVKVWRLSDFKCLESLCGHIDAVNALAVDKQHDLLYTGSGDTTVKVYQRQDLGNKKSQHVLVATLEVKSPVNALALSPEGALLYTAQSDKTVTIWKMKEIDGDRQWTAVGTLRGHRLAILCLTIMSNLVITGSADTTVRVWRRDAEDVHTCLSVMVGHTGPVKSLCVLSDMAMGALVYSGSMDGDIRVWWLPEDETDLLSSDDSSPDSPVVINWRSSSISTGSPLCRSV</sequence>
<protein>
    <submittedName>
        <fullName evidence="5 6">Uncharacterized protein</fullName>
    </submittedName>
</protein>
<feature type="compositionally biased region" description="Low complexity" evidence="4">
    <location>
        <begin position="13"/>
        <end position="26"/>
    </location>
</feature>
<dbReference type="CDD" id="cd00200">
    <property type="entry name" value="WD40"/>
    <property type="match status" value="1"/>
</dbReference>
<dbReference type="InterPro" id="IPR020472">
    <property type="entry name" value="WD40_PAC1"/>
</dbReference>
<feature type="region of interest" description="Disordered" evidence="4">
    <location>
        <begin position="1"/>
        <end position="29"/>
    </location>
</feature>
<dbReference type="Gene3D" id="2.130.10.10">
    <property type="entry name" value="YVTN repeat-like/Quinoprotein amine dehydrogenase"/>
    <property type="match status" value="3"/>
</dbReference>
<dbReference type="Pfam" id="PF00400">
    <property type="entry name" value="WD40"/>
    <property type="match status" value="5"/>
</dbReference>